<dbReference type="PANTHER" id="PTHR27002">
    <property type="entry name" value="RECEPTOR-LIKE SERINE/THREONINE-PROTEIN KINASE SD1-8"/>
    <property type="match status" value="1"/>
</dbReference>
<evidence type="ECO:0000313" key="7">
    <source>
        <dbReference type="Proteomes" id="UP000237000"/>
    </source>
</evidence>
<dbReference type="AlphaFoldDB" id="A0A2P5D0U7"/>
<dbReference type="OrthoDB" id="688481at2759"/>
<evidence type="ECO:0000256" key="2">
    <source>
        <dbReference type="ARBA" id="ARBA00022679"/>
    </source>
</evidence>
<dbReference type="EMBL" id="JXTC01000308">
    <property type="protein sequence ID" value="PON66926.1"/>
    <property type="molecule type" value="Genomic_DNA"/>
</dbReference>
<dbReference type="SUPFAM" id="SSF56112">
    <property type="entry name" value="Protein kinase-like (PK-like)"/>
    <property type="match status" value="1"/>
</dbReference>
<evidence type="ECO:0000256" key="3">
    <source>
        <dbReference type="ARBA" id="ARBA00022741"/>
    </source>
</evidence>
<reference evidence="7" key="1">
    <citation type="submission" date="2016-06" db="EMBL/GenBank/DDBJ databases">
        <title>Parallel loss of symbiosis genes in relatives of nitrogen-fixing non-legume Parasponia.</title>
        <authorList>
            <person name="Van Velzen R."/>
            <person name="Holmer R."/>
            <person name="Bu F."/>
            <person name="Rutten L."/>
            <person name="Van Zeijl A."/>
            <person name="Liu W."/>
            <person name="Santuari L."/>
            <person name="Cao Q."/>
            <person name="Sharma T."/>
            <person name="Shen D."/>
            <person name="Roswanjaya Y."/>
            <person name="Wardhani T."/>
            <person name="Kalhor M.S."/>
            <person name="Jansen J."/>
            <person name="Van den Hoogen J."/>
            <person name="Gungor B."/>
            <person name="Hartog M."/>
            <person name="Hontelez J."/>
            <person name="Verver J."/>
            <person name="Yang W.-C."/>
            <person name="Schijlen E."/>
            <person name="Repin R."/>
            <person name="Schilthuizen M."/>
            <person name="Schranz E."/>
            <person name="Heidstra R."/>
            <person name="Miyata K."/>
            <person name="Fedorova E."/>
            <person name="Kohlen W."/>
            <person name="Bisseling T."/>
            <person name="Smit S."/>
            <person name="Geurts R."/>
        </authorList>
    </citation>
    <scope>NUCLEOTIDE SEQUENCE [LARGE SCALE GENOMIC DNA]</scope>
    <source>
        <strain evidence="7">cv. RG33-2</strain>
    </source>
</reference>
<sequence>MWSCQFREDEEKGIDVPFVVSEIILVAIDNLLEANKLSQGGFGLVYKGKFLGGQEIAIKRLSSGSGQDLQEFKNEAWKLWKENKASNLMDASLSETCNANEFLRCINVGLLCTQEDPSDRPTMSNVWCS</sequence>
<keyword evidence="3" id="KW-0547">Nucleotide-binding</keyword>
<dbReference type="PANTHER" id="PTHR27002:SF1111">
    <property type="entry name" value="NON-SPECIFIC SERINE_THREONINE PROTEIN KINASE"/>
    <property type="match status" value="1"/>
</dbReference>
<keyword evidence="7" id="KW-1185">Reference proteome</keyword>
<dbReference type="GO" id="GO:0004674">
    <property type="term" value="F:protein serine/threonine kinase activity"/>
    <property type="evidence" value="ECO:0007669"/>
    <property type="project" value="UniProtKB-KW"/>
</dbReference>
<evidence type="ECO:0000256" key="1">
    <source>
        <dbReference type="ARBA" id="ARBA00022527"/>
    </source>
</evidence>
<accession>A0A2P5D0U7</accession>
<keyword evidence="1" id="KW-0723">Serine/threonine-protein kinase</keyword>
<evidence type="ECO:0000256" key="5">
    <source>
        <dbReference type="ARBA" id="ARBA00022840"/>
    </source>
</evidence>
<gene>
    <name evidence="6" type="ORF">TorRG33x02_266120</name>
</gene>
<dbReference type="InParanoid" id="A0A2P5D0U7"/>
<dbReference type="STRING" id="63057.A0A2P5D0U7"/>
<name>A0A2P5D0U7_TREOI</name>
<evidence type="ECO:0000313" key="6">
    <source>
        <dbReference type="EMBL" id="PON66926.1"/>
    </source>
</evidence>
<dbReference type="GO" id="GO:0005886">
    <property type="term" value="C:plasma membrane"/>
    <property type="evidence" value="ECO:0007669"/>
    <property type="project" value="TreeGrafter"/>
</dbReference>
<dbReference type="GO" id="GO:0005524">
    <property type="term" value="F:ATP binding"/>
    <property type="evidence" value="ECO:0007669"/>
    <property type="project" value="UniProtKB-KW"/>
</dbReference>
<dbReference type="Gene3D" id="3.30.200.20">
    <property type="entry name" value="Phosphorylase Kinase, domain 1"/>
    <property type="match status" value="1"/>
</dbReference>
<proteinExistence type="predicted"/>
<organism evidence="6 7">
    <name type="scientific">Trema orientale</name>
    <name type="common">Charcoal tree</name>
    <name type="synonym">Celtis orientalis</name>
    <dbReference type="NCBI Taxonomy" id="63057"/>
    <lineage>
        <taxon>Eukaryota</taxon>
        <taxon>Viridiplantae</taxon>
        <taxon>Streptophyta</taxon>
        <taxon>Embryophyta</taxon>
        <taxon>Tracheophyta</taxon>
        <taxon>Spermatophyta</taxon>
        <taxon>Magnoliopsida</taxon>
        <taxon>eudicotyledons</taxon>
        <taxon>Gunneridae</taxon>
        <taxon>Pentapetalae</taxon>
        <taxon>rosids</taxon>
        <taxon>fabids</taxon>
        <taxon>Rosales</taxon>
        <taxon>Cannabaceae</taxon>
        <taxon>Trema</taxon>
    </lineage>
</organism>
<dbReference type="InterPro" id="IPR011009">
    <property type="entry name" value="Kinase-like_dom_sf"/>
</dbReference>
<keyword evidence="5" id="KW-0067">ATP-binding</keyword>
<dbReference type="Proteomes" id="UP000237000">
    <property type="component" value="Unassembled WGS sequence"/>
</dbReference>
<protein>
    <submittedName>
        <fullName evidence="6">Protein kinase-like domain containing protein</fullName>
    </submittedName>
</protein>
<evidence type="ECO:0000256" key="4">
    <source>
        <dbReference type="ARBA" id="ARBA00022777"/>
    </source>
</evidence>
<keyword evidence="4 6" id="KW-0418">Kinase</keyword>
<comment type="caution">
    <text evidence="6">The sequence shown here is derived from an EMBL/GenBank/DDBJ whole genome shotgun (WGS) entry which is preliminary data.</text>
</comment>
<keyword evidence="2" id="KW-0808">Transferase</keyword>